<feature type="transmembrane region" description="Helical" evidence="1">
    <location>
        <begin position="200"/>
        <end position="216"/>
    </location>
</feature>
<keyword evidence="1" id="KW-0812">Transmembrane</keyword>
<accession>A0A2V3PT12</accession>
<dbReference type="InterPro" id="IPR045691">
    <property type="entry name" value="DUF6056"/>
</dbReference>
<comment type="caution">
    <text evidence="2">The sequence shown here is derived from an EMBL/GenBank/DDBJ whole genome shotgun (WGS) entry which is preliminary data.</text>
</comment>
<feature type="transmembrane region" description="Helical" evidence="1">
    <location>
        <begin position="123"/>
        <end position="146"/>
    </location>
</feature>
<feature type="transmembrane region" description="Helical" evidence="1">
    <location>
        <begin position="311"/>
        <end position="330"/>
    </location>
</feature>
<organism evidence="2 3">
    <name type="scientific">Dysgonomonas alginatilytica</name>
    <dbReference type="NCBI Taxonomy" id="1605892"/>
    <lineage>
        <taxon>Bacteria</taxon>
        <taxon>Pseudomonadati</taxon>
        <taxon>Bacteroidota</taxon>
        <taxon>Bacteroidia</taxon>
        <taxon>Bacteroidales</taxon>
        <taxon>Dysgonomonadaceae</taxon>
        <taxon>Dysgonomonas</taxon>
    </lineage>
</organism>
<reference evidence="2 3" key="1">
    <citation type="submission" date="2018-03" db="EMBL/GenBank/DDBJ databases">
        <title>Genomic Encyclopedia of Archaeal and Bacterial Type Strains, Phase II (KMG-II): from individual species to whole genera.</title>
        <authorList>
            <person name="Goeker M."/>
        </authorList>
    </citation>
    <scope>NUCLEOTIDE SEQUENCE [LARGE SCALE GENOMIC DNA]</scope>
    <source>
        <strain evidence="2 3">DSM 100214</strain>
    </source>
</reference>
<feature type="transmembrane region" description="Helical" evidence="1">
    <location>
        <begin position="93"/>
        <end position="111"/>
    </location>
</feature>
<feature type="transmembrane region" description="Helical" evidence="1">
    <location>
        <begin position="178"/>
        <end position="194"/>
    </location>
</feature>
<feature type="transmembrane region" description="Helical" evidence="1">
    <location>
        <begin position="223"/>
        <end position="242"/>
    </location>
</feature>
<dbReference type="Pfam" id="PF19528">
    <property type="entry name" value="DUF6056"/>
    <property type="match status" value="1"/>
</dbReference>
<dbReference type="EMBL" id="QICL01000002">
    <property type="protein sequence ID" value="PXV68169.1"/>
    <property type="molecule type" value="Genomic_DNA"/>
</dbReference>
<feature type="transmembrane region" description="Helical" evidence="1">
    <location>
        <begin position="277"/>
        <end position="299"/>
    </location>
</feature>
<protein>
    <recommendedName>
        <fullName evidence="4">Dolichyl-phosphate-mannose-protein mannosyltransferase</fullName>
    </recommendedName>
</protein>
<evidence type="ECO:0008006" key="4">
    <source>
        <dbReference type="Google" id="ProtNLM"/>
    </source>
</evidence>
<dbReference type="AlphaFoldDB" id="A0A2V3PT12"/>
<keyword evidence="1" id="KW-1133">Transmembrane helix</keyword>
<sequence length="459" mass="53462">MNYNKKRITEDNTNKIILGLSLLIFFILVFLLNRLYPIHSDDWMYSFIFNETPPKRIESVLDIFVSQYNHYLYWGGRNVVHFIDQLLLLLNPIIREILNSIAYVLFAFIIYRIANNGRPTNPYLFLLINLLLWLLTPVFPQTVIWITGSSNYLWGTLIIVAFLSYYYSFYLNEKKDKGVLRNILFLIFGVVAGWTNENSAIALIFILFNILLYFKIRKIKIPLWATYGFIGVCIGCIIMLLAPGNFIRSKDTHAAFNLTDKPFMDVLQYKARNIYWIYKYVNSIGILIVIYACFTFLFFCQNKDSRNYKAWFGSLLFFTAAHVSAFAMIGSPIFPLRATFCLSSFMIISISILYANISLSNLTLKIGNILILIGGTVIFAFTYSVRYQVLSSLSDRYQVRELYIEDQKKIGNKDIVLKEYPIVLPPEFDFEDISDNPKSWRNTMCSDYYKLNSIKRTNP</sequence>
<proteinExistence type="predicted"/>
<evidence type="ECO:0000313" key="2">
    <source>
        <dbReference type="EMBL" id="PXV68169.1"/>
    </source>
</evidence>
<feature type="transmembrane region" description="Helical" evidence="1">
    <location>
        <begin position="152"/>
        <end position="171"/>
    </location>
</feature>
<feature type="transmembrane region" description="Helical" evidence="1">
    <location>
        <begin position="16"/>
        <end position="36"/>
    </location>
</feature>
<dbReference type="RefSeq" id="WP_110309451.1">
    <property type="nucleotide sequence ID" value="NZ_QICL01000002.1"/>
</dbReference>
<evidence type="ECO:0000256" key="1">
    <source>
        <dbReference type="SAM" id="Phobius"/>
    </source>
</evidence>
<dbReference type="OrthoDB" id="996251at2"/>
<feature type="transmembrane region" description="Helical" evidence="1">
    <location>
        <begin position="366"/>
        <end position="385"/>
    </location>
</feature>
<evidence type="ECO:0000313" key="3">
    <source>
        <dbReference type="Proteomes" id="UP000247973"/>
    </source>
</evidence>
<feature type="transmembrane region" description="Helical" evidence="1">
    <location>
        <begin position="336"/>
        <end position="354"/>
    </location>
</feature>
<dbReference type="Proteomes" id="UP000247973">
    <property type="component" value="Unassembled WGS sequence"/>
</dbReference>
<gene>
    <name evidence="2" type="ORF">CLV62_102201</name>
</gene>
<name>A0A2V3PT12_9BACT</name>
<keyword evidence="1" id="KW-0472">Membrane</keyword>
<keyword evidence="3" id="KW-1185">Reference proteome</keyword>